<evidence type="ECO:0000313" key="1">
    <source>
        <dbReference type="EMBL" id="KWZ44165.1"/>
    </source>
</evidence>
<dbReference type="Proteomes" id="UP000070255">
    <property type="component" value="Unassembled WGS sequence"/>
</dbReference>
<keyword evidence="2" id="KW-1185">Reference proteome</keyword>
<organism evidence="1 2">
    <name type="scientific">Burkholderia savannae</name>
    <dbReference type="NCBI Taxonomy" id="1637837"/>
    <lineage>
        <taxon>Bacteria</taxon>
        <taxon>Pseudomonadati</taxon>
        <taxon>Pseudomonadota</taxon>
        <taxon>Betaproteobacteria</taxon>
        <taxon>Burkholderiales</taxon>
        <taxon>Burkholderiaceae</taxon>
        <taxon>Burkholderia</taxon>
        <taxon>pseudomallei group</taxon>
    </lineage>
</organism>
<sequence>MLANGTTWETRQKTKWEALDAARIARIAGRRMSAIACRRAMLARGELAHAEHRRDPFALLSARRLARSTRRRF</sequence>
<accession>A0ABR5TGP1</accession>
<evidence type="ECO:0000313" key="2">
    <source>
        <dbReference type="Proteomes" id="UP000070255"/>
    </source>
</evidence>
<reference evidence="1 2" key="1">
    <citation type="submission" date="2015-11" db="EMBL/GenBank/DDBJ databases">
        <authorList>
            <person name="Sahl J."/>
            <person name="Wagner D."/>
            <person name="Keim P."/>
        </authorList>
    </citation>
    <scope>NUCLEOTIDE SEQUENCE [LARGE SCALE GENOMIC DNA]</scope>
    <source>
        <strain evidence="1 2">BDU18</strain>
    </source>
</reference>
<protein>
    <submittedName>
        <fullName evidence="1">Uncharacterized protein</fullName>
    </submittedName>
</protein>
<gene>
    <name evidence="1" type="ORF">WS72_15760</name>
</gene>
<comment type="caution">
    <text evidence="1">The sequence shown here is derived from an EMBL/GenBank/DDBJ whole genome shotgun (WGS) entry which is preliminary data.</text>
</comment>
<dbReference type="EMBL" id="LNJQ01000001">
    <property type="protein sequence ID" value="KWZ44165.1"/>
    <property type="molecule type" value="Genomic_DNA"/>
</dbReference>
<name>A0ABR5TGP1_9BURK</name>
<proteinExistence type="predicted"/>